<reference evidence="1" key="1">
    <citation type="submission" date="2006-10" db="EMBL/GenBank/DDBJ databases">
        <authorList>
            <person name="Amadeo P."/>
            <person name="Zhao Q."/>
            <person name="Wortman J."/>
            <person name="Fraser-Liggett C."/>
            <person name="Carlton J."/>
        </authorList>
    </citation>
    <scope>NUCLEOTIDE SEQUENCE</scope>
    <source>
        <strain evidence="1">G3</strain>
    </source>
</reference>
<reference evidence="1" key="2">
    <citation type="journal article" date="2007" name="Science">
        <title>Draft genome sequence of the sexually transmitted pathogen Trichomonas vaginalis.</title>
        <authorList>
            <person name="Carlton J.M."/>
            <person name="Hirt R.P."/>
            <person name="Silva J.C."/>
            <person name="Delcher A.L."/>
            <person name="Schatz M."/>
            <person name="Zhao Q."/>
            <person name="Wortman J.R."/>
            <person name="Bidwell S.L."/>
            <person name="Alsmark U.C.M."/>
            <person name="Besteiro S."/>
            <person name="Sicheritz-Ponten T."/>
            <person name="Noel C.J."/>
            <person name="Dacks J.B."/>
            <person name="Foster P.G."/>
            <person name="Simillion C."/>
            <person name="Van de Peer Y."/>
            <person name="Miranda-Saavedra D."/>
            <person name="Barton G.J."/>
            <person name="Westrop G.D."/>
            <person name="Mueller S."/>
            <person name="Dessi D."/>
            <person name="Fiori P.L."/>
            <person name="Ren Q."/>
            <person name="Paulsen I."/>
            <person name="Zhang H."/>
            <person name="Bastida-Corcuera F.D."/>
            <person name="Simoes-Barbosa A."/>
            <person name="Brown M.T."/>
            <person name="Hayes R.D."/>
            <person name="Mukherjee M."/>
            <person name="Okumura C.Y."/>
            <person name="Schneider R."/>
            <person name="Smith A.J."/>
            <person name="Vanacova S."/>
            <person name="Villalvazo M."/>
            <person name="Haas B.J."/>
            <person name="Pertea M."/>
            <person name="Feldblyum T.V."/>
            <person name="Utterback T.R."/>
            <person name="Shu C.L."/>
            <person name="Osoegawa K."/>
            <person name="de Jong P.J."/>
            <person name="Hrdy I."/>
            <person name="Horvathova L."/>
            <person name="Zubacova Z."/>
            <person name="Dolezal P."/>
            <person name="Malik S.B."/>
            <person name="Logsdon J.M. Jr."/>
            <person name="Henze K."/>
            <person name="Gupta A."/>
            <person name="Wang C.C."/>
            <person name="Dunne R.L."/>
            <person name="Upcroft J.A."/>
            <person name="Upcroft P."/>
            <person name="White O."/>
            <person name="Salzberg S.L."/>
            <person name="Tang P."/>
            <person name="Chiu C.-H."/>
            <person name="Lee Y.-S."/>
            <person name="Embley T.M."/>
            <person name="Coombs G.H."/>
            <person name="Mottram J.C."/>
            <person name="Tachezy J."/>
            <person name="Fraser-Liggett C.M."/>
            <person name="Johnson P.J."/>
        </authorList>
    </citation>
    <scope>NUCLEOTIDE SEQUENCE [LARGE SCALE GENOMIC DNA]</scope>
    <source>
        <strain evidence="1">G3</strain>
    </source>
</reference>
<dbReference type="RefSeq" id="XP_001326235.1">
    <property type="nucleotide sequence ID" value="XM_001326200.1"/>
</dbReference>
<dbReference type="AlphaFoldDB" id="A2DZV3"/>
<dbReference type="InParanoid" id="A2DZV3"/>
<keyword evidence="2" id="KW-1185">Reference proteome</keyword>
<organism evidence="1 2">
    <name type="scientific">Trichomonas vaginalis (strain ATCC PRA-98 / G3)</name>
    <dbReference type="NCBI Taxonomy" id="412133"/>
    <lineage>
        <taxon>Eukaryota</taxon>
        <taxon>Metamonada</taxon>
        <taxon>Parabasalia</taxon>
        <taxon>Trichomonadida</taxon>
        <taxon>Trichomonadidae</taxon>
        <taxon>Trichomonas</taxon>
    </lineage>
</organism>
<accession>A2DZV3</accession>
<dbReference type="Proteomes" id="UP000001542">
    <property type="component" value="Unassembled WGS sequence"/>
</dbReference>
<proteinExistence type="predicted"/>
<dbReference type="EMBL" id="DS113276">
    <property type="protein sequence ID" value="EAY14012.1"/>
    <property type="molecule type" value="Genomic_DNA"/>
</dbReference>
<dbReference type="Gene3D" id="2.40.50.1070">
    <property type="match status" value="1"/>
</dbReference>
<dbReference type="OrthoDB" id="6422789at2759"/>
<dbReference type="SMR" id="A2DZV3"/>
<dbReference type="InterPro" id="IPR045850">
    <property type="entry name" value="TRM2_met"/>
</dbReference>
<evidence type="ECO:0000313" key="1">
    <source>
        <dbReference type="EMBL" id="EAY14012.1"/>
    </source>
</evidence>
<dbReference type="InterPro" id="IPR029063">
    <property type="entry name" value="SAM-dependent_MTases_sf"/>
</dbReference>
<dbReference type="Gene3D" id="3.40.50.150">
    <property type="entry name" value="Vaccinia Virus protein VP39"/>
    <property type="match status" value="1"/>
</dbReference>
<evidence type="ECO:0000313" key="2">
    <source>
        <dbReference type="Proteomes" id="UP000001542"/>
    </source>
</evidence>
<sequence>MGAFTSGPLSLYVEGFDNQWNDKQINNFLKHSCAIDYSYLQRDSDKKHFIIKFDNQEDLLNGTEKLKKIRIKNDGLKIIKIGKDIQEARKKMKELSTVYEVIPTSDTEILTPFANIPYPAQIRTKELATMKEISSLFNTQFPNITVLPSPLLNFFCNRCVLSIGFNQSNQPDIGFISGTKSAPFIVPLQNTSCFPLEVYEIVKIFKNIISHTKIMPYERLTGSGYWTALNIQIAETGNIITIESHKEIPKDIQDQLTSAYESYENLCIVSKNILTILKGSLTLHQKIYDIDFKVKQSIYLPPNISAFQEFIKYLNEMIHVLGIEELISLNSNYGFLSLCLHEHVKKLTCVDNDNHAIEHSKKTAKNNQIENVEFVNDSSDDSIVNLLSSKDLFKTAVLIEYRKAPSFLDLITNVFNWRPMYVILVAEGTTFPKELSLFKEGYTLFDTILCDMTPHTRRALYCTIHRLDLSEI</sequence>
<dbReference type="VEuPathDB" id="TrichDB:TVAG_478370"/>
<dbReference type="VEuPathDB" id="TrichDB:TVAGG3_0536790"/>
<dbReference type="eggNOG" id="KOG2187">
    <property type="taxonomic scope" value="Eukaryota"/>
</dbReference>
<dbReference type="KEGG" id="tva:4771997"/>
<name>A2DZV3_TRIV3</name>
<gene>
    <name evidence="1" type="ORF">TVAG_478370</name>
</gene>
<dbReference type="SUPFAM" id="SSF53335">
    <property type="entry name" value="S-adenosyl-L-methionine-dependent methyltransferases"/>
    <property type="match status" value="1"/>
</dbReference>
<protein>
    <submittedName>
        <fullName evidence="1">Uncharacterized protein</fullName>
    </submittedName>
</protein>
<dbReference type="PANTHER" id="PTHR45904">
    <property type="entry name" value="TRNA (URACIL-5-)-METHYLTRANSFERASE"/>
    <property type="match status" value="1"/>
</dbReference>
<dbReference type="STRING" id="5722.A2DZV3"/>
<dbReference type="PANTHER" id="PTHR45904:SF2">
    <property type="entry name" value="TRNA (URACIL-5-)-METHYLTRANSFERASE HOMOLOG A"/>
    <property type="match status" value="1"/>
</dbReference>